<sequence length="121" mass="13242">MTSGLTTTSPTCLEITTSTSLPFPSFQLASYNPLPLSSSRPFFLPFAPSCVSSLSSPSSSSSSSPPRTQNSNCVHFFLPVRKTWSEIFPILLAFMPCADSDHSHDQGQENAILMLMRNTHR</sequence>
<dbReference type="EMBL" id="JAZHXI010000008">
    <property type="protein sequence ID" value="KAL2069354.1"/>
    <property type="molecule type" value="Genomic_DNA"/>
</dbReference>
<organism evidence="2 3">
    <name type="scientific">Oculimacula yallundae</name>
    <dbReference type="NCBI Taxonomy" id="86028"/>
    <lineage>
        <taxon>Eukaryota</taxon>
        <taxon>Fungi</taxon>
        <taxon>Dikarya</taxon>
        <taxon>Ascomycota</taxon>
        <taxon>Pezizomycotina</taxon>
        <taxon>Leotiomycetes</taxon>
        <taxon>Helotiales</taxon>
        <taxon>Ploettnerulaceae</taxon>
        <taxon>Oculimacula</taxon>
    </lineage>
</organism>
<proteinExistence type="predicted"/>
<accession>A0ABR4CHA1</accession>
<name>A0ABR4CHA1_9HELO</name>
<evidence type="ECO:0000313" key="3">
    <source>
        <dbReference type="Proteomes" id="UP001595075"/>
    </source>
</evidence>
<protein>
    <submittedName>
        <fullName evidence="2">Uncharacterized protein</fullName>
    </submittedName>
</protein>
<evidence type="ECO:0000313" key="2">
    <source>
        <dbReference type="EMBL" id="KAL2069354.1"/>
    </source>
</evidence>
<evidence type="ECO:0000256" key="1">
    <source>
        <dbReference type="SAM" id="MobiDB-lite"/>
    </source>
</evidence>
<gene>
    <name evidence="2" type="ORF">VTL71DRAFT_15692</name>
</gene>
<keyword evidence="3" id="KW-1185">Reference proteome</keyword>
<comment type="caution">
    <text evidence="2">The sequence shown here is derived from an EMBL/GenBank/DDBJ whole genome shotgun (WGS) entry which is preliminary data.</text>
</comment>
<feature type="compositionally biased region" description="Low complexity" evidence="1">
    <location>
        <begin position="50"/>
        <end position="66"/>
    </location>
</feature>
<reference evidence="2 3" key="1">
    <citation type="journal article" date="2024" name="Commun. Biol.">
        <title>Comparative genomic analysis of thermophilic fungi reveals convergent evolutionary adaptations and gene losses.</title>
        <authorList>
            <person name="Steindorff A.S."/>
            <person name="Aguilar-Pontes M.V."/>
            <person name="Robinson A.J."/>
            <person name="Andreopoulos B."/>
            <person name="LaButti K."/>
            <person name="Kuo A."/>
            <person name="Mondo S."/>
            <person name="Riley R."/>
            <person name="Otillar R."/>
            <person name="Haridas S."/>
            <person name="Lipzen A."/>
            <person name="Grimwood J."/>
            <person name="Schmutz J."/>
            <person name="Clum A."/>
            <person name="Reid I.D."/>
            <person name="Moisan M.C."/>
            <person name="Butler G."/>
            <person name="Nguyen T.T.M."/>
            <person name="Dewar K."/>
            <person name="Conant G."/>
            <person name="Drula E."/>
            <person name="Henrissat B."/>
            <person name="Hansel C."/>
            <person name="Singer S."/>
            <person name="Hutchinson M.I."/>
            <person name="de Vries R.P."/>
            <person name="Natvig D.O."/>
            <person name="Powell A.J."/>
            <person name="Tsang A."/>
            <person name="Grigoriev I.V."/>
        </authorList>
    </citation>
    <scope>NUCLEOTIDE SEQUENCE [LARGE SCALE GENOMIC DNA]</scope>
    <source>
        <strain evidence="2 3">CBS 494.80</strain>
    </source>
</reference>
<dbReference type="Proteomes" id="UP001595075">
    <property type="component" value="Unassembled WGS sequence"/>
</dbReference>
<feature type="region of interest" description="Disordered" evidence="1">
    <location>
        <begin position="50"/>
        <end position="71"/>
    </location>
</feature>